<dbReference type="GO" id="GO:0003676">
    <property type="term" value="F:nucleic acid binding"/>
    <property type="evidence" value="ECO:0007669"/>
    <property type="project" value="InterPro"/>
</dbReference>
<accession>A0A840MJI8</accession>
<evidence type="ECO:0000313" key="9">
    <source>
        <dbReference type="Proteomes" id="UP000575898"/>
    </source>
</evidence>
<sequence>MTQCLFRDDAYLQQCQATVIAVDERGIELSHTVFYPLGGGQPGDTGTLACADGRVLQIIDTRKGESQGSIVHIPAPDSPTLAVGDTVSAQIDWARRYRLMRMHTALHLLSVALPYPVTGGQIAEDKGRLDFDLQGEQPDKDSVAAQLNALITTGLPVTTQWITDAELDAQPELVKTMSVTPPRGAGQIRLLRIGTAQQIDLQPCGGTHVGNTAEIGPMVVQKIENKGKQNRRVTITFA</sequence>
<dbReference type="InterPro" id="IPR051335">
    <property type="entry name" value="Alanyl-tRNA_Editing_Enzymes"/>
</dbReference>
<reference evidence="8 9" key="1">
    <citation type="submission" date="2020-08" db="EMBL/GenBank/DDBJ databases">
        <title>Genomic Encyclopedia of Type Strains, Phase IV (KMG-IV): sequencing the most valuable type-strain genomes for metagenomic binning, comparative biology and taxonomic classification.</title>
        <authorList>
            <person name="Goeker M."/>
        </authorList>
    </citation>
    <scope>NUCLEOTIDE SEQUENCE [LARGE SCALE GENOMIC DNA]</scope>
    <source>
        <strain evidence="8 9">DSM 27165</strain>
    </source>
</reference>
<dbReference type="GO" id="GO:0004813">
    <property type="term" value="F:alanine-tRNA ligase activity"/>
    <property type="evidence" value="ECO:0007669"/>
    <property type="project" value="InterPro"/>
</dbReference>
<evidence type="ECO:0000313" key="8">
    <source>
        <dbReference type="EMBL" id="MBB5016852.1"/>
    </source>
</evidence>
<evidence type="ECO:0000256" key="3">
    <source>
        <dbReference type="ARBA" id="ARBA00017959"/>
    </source>
</evidence>
<dbReference type="InterPro" id="IPR018165">
    <property type="entry name" value="Ala-tRNA-synth_IIc_core"/>
</dbReference>
<keyword evidence="9" id="KW-1185">Reference proteome</keyword>
<dbReference type="SUPFAM" id="SSF50447">
    <property type="entry name" value="Translation proteins"/>
    <property type="match status" value="1"/>
</dbReference>
<organism evidence="8 9">
    <name type="scientific">Chitinivorax tropicus</name>
    <dbReference type="NCBI Taxonomy" id="714531"/>
    <lineage>
        <taxon>Bacteria</taxon>
        <taxon>Pseudomonadati</taxon>
        <taxon>Pseudomonadota</taxon>
        <taxon>Betaproteobacteria</taxon>
        <taxon>Chitinivorax</taxon>
    </lineage>
</organism>
<dbReference type="GO" id="GO:0005737">
    <property type="term" value="C:cytoplasm"/>
    <property type="evidence" value="ECO:0007669"/>
    <property type="project" value="UniProtKB-SubCell"/>
</dbReference>
<dbReference type="InterPro" id="IPR012947">
    <property type="entry name" value="tRNA_SAD"/>
</dbReference>
<evidence type="ECO:0000256" key="1">
    <source>
        <dbReference type="ARBA" id="ARBA00001947"/>
    </source>
</evidence>
<dbReference type="PROSITE" id="PS50860">
    <property type="entry name" value="AA_TRNA_LIGASE_II_ALA"/>
    <property type="match status" value="1"/>
</dbReference>
<dbReference type="Gene3D" id="3.30.980.10">
    <property type="entry name" value="Threonyl-trna Synthetase, Chain A, domain 2"/>
    <property type="match status" value="1"/>
</dbReference>
<keyword evidence="4" id="KW-0479">Metal-binding</keyword>
<gene>
    <name evidence="8" type="ORF">HNQ59_000114</name>
</gene>
<keyword evidence="8" id="KW-0378">Hydrolase</keyword>
<dbReference type="RefSeq" id="WP_184033710.1">
    <property type="nucleotide sequence ID" value="NZ_JACHHY010000001.1"/>
</dbReference>
<evidence type="ECO:0000256" key="5">
    <source>
        <dbReference type="ARBA" id="ARBA00022833"/>
    </source>
</evidence>
<dbReference type="GO" id="GO:0005524">
    <property type="term" value="F:ATP binding"/>
    <property type="evidence" value="ECO:0007669"/>
    <property type="project" value="InterPro"/>
</dbReference>
<dbReference type="GO" id="GO:0046872">
    <property type="term" value="F:metal ion binding"/>
    <property type="evidence" value="ECO:0007669"/>
    <property type="project" value="UniProtKB-KW"/>
</dbReference>
<keyword evidence="5" id="KW-0862">Zinc</keyword>
<proteinExistence type="predicted"/>
<evidence type="ECO:0000256" key="6">
    <source>
        <dbReference type="ARBA" id="ARBA00032577"/>
    </source>
</evidence>
<evidence type="ECO:0000256" key="2">
    <source>
        <dbReference type="ARBA" id="ARBA00004496"/>
    </source>
</evidence>
<dbReference type="GO" id="GO:0006419">
    <property type="term" value="P:alanyl-tRNA aminoacylation"/>
    <property type="evidence" value="ECO:0007669"/>
    <property type="project" value="InterPro"/>
</dbReference>
<comment type="cofactor">
    <cofactor evidence="1">
        <name>Zn(2+)</name>
        <dbReference type="ChEBI" id="CHEBI:29105"/>
    </cofactor>
</comment>
<dbReference type="InterPro" id="IPR018163">
    <property type="entry name" value="Thr/Ala-tRNA-synth_IIc_edit"/>
</dbReference>
<comment type="subcellular location">
    <subcellularLocation>
        <location evidence="2">Cytoplasm</location>
    </subcellularLocation>
</comment>
<dbReference type="Gene3D" id="2.40.30.130">
    <property type="match status" value="1"/>
</dbReference>
<protein>
    <recommendedName>
        <fullName evidence="3">Alanine--tRNA ligase</fullName>
    </recommendedName>
    <alternativeName>
        <fullName evidence="6">Alanyl-tRNA synthetase</fullName>
    </alternativeName>
</protein>
<dbReference type="AlphaFoldDB" id="A0A840MJI8"/>
<dbReference type="SMART" id="SM00863">
    <property type="entry name" value="tRNA_SAD"/>
    <property type="match status" value="1"/>
</dbReference>
<dbReference type="InterPro" id="IPR009000">
    <property type="entry name" value="Transl_B-barrel_sf"/>
</dbReference>
<dbReference type="Pfam" id="PF01411">
    <property type="entry name" value="tRNA-synt_2c"/>
    <property type="match status" value="1"/>
</dbReference>
<evidence type="ECO:0000256" key="4">
    <source>
        <dbReference type="ARBA" id="ARBA00022723"/>
    </source>
</evidence>
<dbReference type="Pfam" id="PF07973">
    <property type="entry name" value="tRNA_SAD"/>
    <property type="match status" value="1"/>
</dbReference>
<dbReference type="SUPFAM" id="SSF55186">
    <property type="entry name" value="ThrRS/AlaRS common domain"/>
    <property type="match status" value="1"/>
</dbReference>
<dbReference type="EMBL" id="JACHHY010000001">
    <property type="protein sequence ID" value="MBB5016852.1"/>
    <property type="molecule type" value="Genomic_DNA"/>
</dbReference>
<dbReference type="PANTHER" id="PTHR43462">
    <property type="entry name" value="ALANYL-TRNA EDITING PROTEIN"/>
    <property type="match status" value="1"/>
</dbReference>
<feature type="domain" description="Alanyl-transfer RNA synthetases family profile" evidence="7">
    <location>
        <begin position="1"/>
        <end position="238"/>
    </location>
</feature>
<evidence type="ECO:0000259" key="7">
    <source>
        <dbReference type="PROSITE" id="PS50860"/>
    </source>
</evidence>
<dbReference type="GO" id="GO:0002161">
    <property type="term" value="F:aminoacyl-tRNA deacylase activity"/>
    <property type="evidence" value="ECO:0007669"/>
    <property type="project" value="UniProtKB-ARBA"/>
</dbReference>
<dbReference type="PANTHER" id="PTHR43462:SF1">
    <property type="entry name" value="ALANYL-TRNA EDITING PROTEIN AARSD1"/>
    <property type="match status" value="1"/>
</dbReference>
<dbReference type="Proteomes" id="UP000575898">
    <property type="component" value="Unassembled WGS sequence"/>
</dbReference>
<dbReference type="InterPro" id="IPR018164">
    <property type="entry name" value="Ala-tRNA-synth_IIc_N"/>
</dbReference>
<comment type="caution">
    <text evidence="8">The sequence shown here is derived from an EMBL/GenBank/DDBJ whole genome shotgun (WGS) entry which is preliminary data.</text>
</comment>
<name>A0A840MJI8_9PROT</name>